<evidence type="ECO:0000256" key="4">
    <source>
        <dbReference type="ARBA" id="ARBA00023167"/>
    </source>
</evidence>
<dbReference type="EC" id="4.2.1.109" evidence="6"/>
<name>A0A9J7BN90_9BACT</name>
<dbReference type="HAMAP" id="MF_01677">
    <property type="entry name" value="Salvage_MtnB"/>
    <property type="match status" value="1"/>
</dbReference>
<evidence type="ECO:0000256" key="6">
    <source>
        <dbReference type="HAMAP-Rule" id="MF_01677"/>
    </source>
</evidence>
<evidence type="ECO:0000259" key="7">
    <source>
        <dbReference type="SMART" id="SM01007"/>
    </source>
</evidence>
<keyword evidence="2 6" id="KW-0479">Metal-binding</keyword>
<evidence type="ECO:0000313" key="8">
    <source>
        <dbReference type="EMBL" id="UWZ84192.1"/>
    </source>
</evidence>
<evidence type="ECO:0000313" key="9">
    <source>
        <dbReference type="Proteomes" id="UP001059380"/>
    </source>
</evidence>
<dbReference type="GO" id="GO:0008270">
    <property type="term" value="F:zinc ion binding"/>
    <property type="evidence" value="ECO:0007669"/>
    <property type="project" value="UniProtKB-UniRule"/>
</dbReference>
<evidence type="ECO:0000256" key="5">
    <source>
        <dbReference type="ARBA" id="ARBA00023239"/>
    </source>
</evidence>
<evidence type="ECO:0000256" key="2">
    <source>
        <dbReference type="ARBA" id="ARBA00022723"/>
    </source>
</evidence>
<dbReference type="GO" id="GO:0046570">
    <property type="term" value="F:methylthioribulose 1-phosphate dehydratase activity"/>
    <property type="evidence" value="ECO:0007669"/>
    <property type="project" value="UniProtKB-UniRule"/>
</dbReference>
<keyword evidence="1 6" id="KW-0028">Amino-acid biosynthesis</keyword>
<dbReference type="KEGG" id="orp:MOP44_27050"/>
<comment type="pathway">
    <text evidence="6">Amino-acid biosynthesis; L-methionine biosynthesis via salvage pathway; L-methionine from S-methyl-5-thio-alpha-D-ribose 1-phosphate: step 2/6.</text>
</comment>
<organism evidence="8 9">
    <name type="scientific">Occallatibacter riparius</name>
    <dbReference type="NCBI Taxonomy" id="1002689"/>
    <lineage>
        <taxon>Bacteria</taxon>
        <taxon>Pseudomonadati</taxon>
        <taxon>Acidobacteriota</taxon>
        <taxon>Terriglobia</taxon>
        <taxon>Terriglobales</taxon>
        <taxon>Acidobacteriaceae</taxon>
        <taxon>Occallatibacter</taxon>
    </lineage>
</organism>
<feature type="binding site" evidence="6">
    <location>
        <position position="99"/>
    </location>
    <ligand>
        <name>Zn(2+)</name>
        <dbReference type="ChEBI" id="CHEBI:29105"/>
    </ligand>
</feature>
<dbReference type="SMART" id="SM01007">
    <property type="entry name" value="Aldolase_II"/>
    <property type="match status" value="1"/>
</dbReference>
<keyword evidence="5 6" id="KW-0456">Lyase</keyword>
<dbReference type="InterPro" id="IPR001303">
    <property type="entry name" value="Aldolase_II/adducin_N"/>
</dbReference>
<dbReference type="SUPFAM" id="SSF53639">
    <property type="entry name" value="AraD/HMP-PK domain-like"/>
    <property type="match status" value="1"/>
</dbReference>
<comment type="function">
    <text evidence="6">Catalyzes the dehydration of methylthioribulose-1-phosphate (MTRu-1-P) into 2,3-diketo-5-methylthiopentyl-1-phosphate (DK-MTP-1-P).</text>
</comment>
<dbReference type="NCBIfam" id="TIGR03328">
    <property type="entry name" value="salvage_mtnB"/>
    <property type="match status" value="1"/>
</dbReference>
<dbReference type="GO" id="GO:0019509">
    <property type="term" value="P:L-methionine salvage from methylthioadenosine"/>
    <property type="evidence" value="ECO:0007669"/>
    <property type="project" value="UniProtKB-UniRule"/>
</dbReference>
<feature type="domain" description="Class II aldolase/adducin N-terminal" evidence="7">
    <location>
        <begin position="10"/>
        <end position="200"/>
    </location>
</feature>
<dbReference type="EMBL" id="CP093313">
    <property type="protein sequence ID" value="UWZ84192.1"/>
    <property type="molecule type" value="Genomic_DNA"/>
</dbReference>
<protein>
    <recommendedName>
        <fullName evidence="6">Methylthioribulose-1-phosphate dehydratase</fullName>
        <shortName evidence="6">MTRu-1-P dehydratase</shortName>
        <ecNumber evidence="6">4.2.1.109</ecNumber>
    </recommendedName>
</protein>
<dbReference type="AlphaFoldDB" id="A0A9J7BN90"/>
<keyword evidence="3 6" id="KW-0862">Zinc</keyword>
<dbReference type="InterPro" id="IPR036409">
    <property type="entry name" value="Aldolase_II/adducin_N_sf"/>
</dbReference>
<comment type="similarity">
    <text evidence="6">Belongs to the aldolase class II family. MtnB subfamily.</text>
</comment>
<evidence type="ECO:0000256" key="3">
    <source>
        <dbReference type="ARBA" id="ARBA00022833"/>
    </source>
</evidence>
<keyword evidence="4 6" id="KW-0486">Methionine biosynthesis</keyword>
<evidence type="ECO:0000256" key="1">
    <source>
        <dbReference type="ARBA" id="ARBA00022605"/>
    </source>
</evidence>
<gene>
    <name evidence="6 8" type="primary">mtnB</name>
    <name evidence="8" type="ORF">MOP44_27050</name>
</gene>
<comment type="catalytic activity">
    <reaction evidence="6">
        <text>5-(methylsulfanyl)-D-ribulose 1-phosphate = 5-methylsulfanyl-2,3-dioxopentyl phosphate + H2O</text>
        <dbReference type="Rhea" id="RHEA:15549"/>
        <dbReference type="ChEBI" id="CHEBI:15377"/>
        <dbReference type="ChEBI" id="CHEBI:58548"/>
        <dbReference type="ChEBI" id="CHEBI:58828"/>
        <dbReference type="EC" id="4.2.1.109"/>
    </reaction>
</comment>
<feature type="binding site" evidence="6">
    <location>
        <position position="97"/>
    </location>
    <ligand>
        <name>Zn(2+)</name>
        <dbReference type="ChEBI" id="CHEBI:29105"/>
    </ligand>
</feature>
<dbReference type="PANTHER" id="PTHR10640:SF7">
    <property type="entry name" value="METHYLTHIORIBULOSE-1-PHOSPHATE DEHYDRATASE"/>
    <property type="match status" value="1"/>
</dbReference>
<dbReference type="GO" id="GO:0005737">
    <property type="term" value="C:cytoplasm"/>
    <property type="evidence" value="ECO:0007669"/>
    <property type="project" value="UniProtKB-UniRule"/>
</dbReference>
<dbReference type="PANTHER" id="PTHR10640">
    <property type="entry name" value="METHYLTHIORIBULOSE-1-PHOSPHATE DEHYDRATASE"/>
    <property type="match status" value="1"/>
</dbReference>
<dbReference type="RefSeq" id="WP_260793696.1">
    <property type="nucleotide sequence ID" value="NZ_CP093313.1"/>
</dbReference>
<dbReference type="InterPro" id="IPR017714">
    <property type="entry name" value="MethylthioRu-1-P_deHdtase_MtnB"/>
</dbReference>
<proteinExistence type="inferred from homology"/>
<reference evidence="8" key="1">
    <citation type="submission" date="2021-04" db="EMBL/GenBank/DDBJ databases">
        <title>Phylogenetic analysis of Acidobacteriaceae.</title>
        <authorList>
            <person name="Qiu L."/>
            <person name="Zhang Q."/>
        </authorList>
    </citation>
    <scope>NUCLEOTIDE SEQUENCE</scope>
    <source>
        <strain evidence="8">DSM 25168</strain>
    </source>
</reference>
<keyword evidence="9" id="KW-1185">Reference proteome</keyword>
<dbReference type="Gene3D" id="3.40.225.10">
    <property type="entry name" value="Class II aldolase/adducin N-terminal domain"/>
    <property type="match status" value="1"/>
</dbReference>
<sequence>MNVRVAEQVDALCQLAHWAAARGWVPATSGNFSVRDPANGHIYISCSGLDKGRMTPADLLELDAQGRVISGLGKPSAESGLHVVAYRMRPKMRAIAHVHTIWNTLLSARSVDAGHVEIAGYELLKALSGVDSHAHAERVPVIANSQDYSMLARELEEALERNPETHGVLLSAHGLYTWGTSVAEARRHLEALEFLFEVECRRMQGSRE</sequence>
<dbReference type="Pfam" id="PF00596">
    <property type="entry name" value="Aldolase_II"/>
    <property type="match status" value="1"/>
</dbReference>
<comment type="cofactor">
    <cofactor evidence="6">
        <name>Zn(2+)</name>
        <dbReference type="ChEBI" id="CHEBI:29105"/>
    </cofactor>
    <text evidence="6">Binds 1 zinc ion per subunit.</text>
</comment>
<dbReference type="Proteomes" id="UP001059380">
    <property type="component" value="Chromosome"/>
</dbReference>
<accession>A0A9J7BN90</accession>